<dbReference type="Pfam" id="PF05766">
    <property type="entry name" value="NinG"/>
    <property type="match status" value="1"/>
</dbReference>
<evidence type="ECO:0000313" key="2">
    <source>
        <dbReference type="Proteomes" id="UP000449678"/>
    </source>
</evidence>
<evidence type="ECO:0008006" key="3">
    <source>
        <dbReference type="Google" id="ProtNLM"/>
    </source>
</evidence>
<sequence>MKQGGFARAARIEDREVTKIKTKAAREKKHKCAVRTCRAEFVRPAPFVTWCSPECGTALALAKLEKHKQAAARAERVATREKLAKFKSKRDHLADCQRAFNAYIRFRDRDEPCICCDRASTGVDGLGAHGWDAGHYRSVGSAPHLRFHEQNVHKQLVLCNRYGAGRAVEYRAGLIARIGLDAVEALERDQEPRHYTVDQLIALTAHYKQKLKELKAAAA</sequence>
<evidence type="ECO:0000313" key="1">
    <source>
        <dbReference type="EMBL" id="MYM34913.1"/>
    </source>
</evidence>
<organism evidence="1 2">
    <name type="scientific">Duganella lactea</name>
    <dbReference type="NCBI Taxonomy" id="2692173"/>
    <lineage>
        <taxon>Bacteria</taxon>
        <taxon>Pseudomonadati</taxon>
        <taxon>Pseudomonadota</taxon>
        <taxon>Betaproteobacteria</taxon>
        <taxon>Burkholderiales</taxon>
        <taxon>Oxalobacteraceae</taxon>
        <taxon>Telluria group</taxon>
        <taxon>Duganella</taxon>
    </lineage>
</organism>
<name>A0ABW9V8A3_9BURK</name>
<dbReference type="InterPro" id="IPR008713">
    <property type="entry name" value="Phage_lambda_NinG"/>
</dbReference>
<protein>
    <recommendedName>
        <fullName evidence="3">NinG protein</fullName>
    </recommendedName>
</protein>
<dbReference type="EMBL" id="WWCO01000006">
    <property type="protein sequence ID" value="MYM34913.1"/>
    <property type="molecule type" value="Genomic_DNA"/>
</dbReference>
<reference evidence="1 2" key="1">
    <citation type="submission" date="2019-12" db="EMBL/GenBank/DDBJ databases">
        <title>Novel species isolated from a subtropical stream in China.</title>
        <authorList>
            <person name="Lu H."/>
        </authorList>
    </citation>
    <scope>NUCLEOTIDE SEQUENCE [LARGE SCALE GENOMIC DNA]</scope>
    <source>
        <strain evidence="1 2">FT94W</strain>
    </source>
</reference>
<dbReference type="Proteomes" id="UP000449678">
    <property type="component" value="Unassembled WGS sequence"/>
</dbReference>
<comment type="caution">
    <text evidence="1">The sequence shown here is derived from an EMBL/GenBank/DDBJ whole genome shotgun (WGS) entry which is preliminary data.</text>
</comment>
<accession>A0ABW9V8A3</accession>
<keyword evidence="2" id="KW-1185">Reference proteome</keyword>
<proteinExistence type="predicted"/>
<gene>
    <name evidence="1" type="ORF">GTP38_11240</name>
</gene>